<protein>
    <submittedName>
        <fullName evidence="1">Uncharacterized protein</fullName>
    </submittedName>
</protein>
<comment type="caution">
    <text evidence="1">The sequence shown here is derived from an EMBL/GenBank/DDBJ whole genome shotgun (WGS) entry which is preliminary data.</text>
</comment>
<dbReference type="EMBL" id="JAVFKY010000001">
    <property type="protein sequence ID" value="KAK5583254.1"/>
    <property type="molecule type" value="Genomic_DNA"/>
</dbReference>
<keyword evidence="2" id="KW-1185">Reference proteome</keyword>
<proteinExistence type="predicted"/>
<dbReference type="Proteomes" id="UP001344447">
    <property type="component" value="Unassembled WGS sequence"/>
</dbReference>
<evidence type="ECO:0000313" key="1">
    <source>
        <dbReference type="EMBL" id="KAK5583254.1"/>
    </source>
</evidence>
<name>A0AAN7U099_9MYCE</name>
<sequence length="81" mass="9565">MFEVVHLKFENFVLAVSFKYFINNENIKEVEEYKNDNNYVVMTKQNSDKTHYITTVYKNNVVLTYNNGLSYNILCPPALMT</sequence>
<reference evidence="1 2" key="1">
    <citation type="submission" date="2023-11" db="EMBL/GenBank/DDBJ databases">
        <title>Dfirmibasis_genome.</title>
        <authorList>
            <person name="Edelbroek B."/>
            <person name="Kjellin J."/>
            <person name="Jerlstrom-Hultqvist J."/>
            <person name="Soderbom F."/>
        </authorList>
    </citation>
    <scope>NUCLEOTIDE SEQUENCE [LARGE SCALE GENOMIC DNA]</scope>
    <source>
        <strain evidence="1 2">TNS-C-14</strain>
    </source>
</reference>
<gene>
    <name evidence="1" type="ORF">RB653_004845</name>
</gene>
<evidence type="ECO:0000313" key="2">
    <source>
        <dbReference type="Proteomes" id="UP001344447"/>
    </source>
</evidence>
<dbReference type="AlphaFoldDB" id="A0AAN7U099"/>
<organism evidence="1 2">
    <name type="scientific">Dictyostelium firmibasis</name>
    <dbReference type="NCBI Taxonomy" id="79012"/>
    <lineage>
        <taxon>Eukaryota</taxon>
        <taxon>Amoebozoa</taxon>
        <taxon>Evosea</taxon>
        <taxon>Eumycetozoa</taxon>
        <taxon>Dictyostelia</taxon>
        <taxon>Dictyosteliales</taxon>
        <taxon>Dictyosteliaceae</taxon>
        <taxon>Dictyostelium</taxon>
    </lineage>
</organism>
<accession>A0AAN7U099</accession>